<dbReference type="EMBL" id="AZHW01000591">
    <property type="protein sequence ID" value="ETW98065.1"/>
    <property type="molecule type" value="Genomic_DNA"/>
</dbReference>
<organism evidence="1 2">
    <name type="scientific">Entotheonella factor</name>
    <dbReference type="NCBI Taxonomy" id="1429438"/>
    <lineage>
        <taxon>Bacteria</taxon>
        <taxon>Pseudomonadati</taxon>
        <taxon>Nitrospinota/Tectimicrobiota group</taxon>
        <taxon>Candidatus Tectimicrobiota</taxon>
        <taxon>Candidatus Entotheonellia</taxon>
        <taxon>Candidatus Entotheonellales</taxon>
        <taxon>Candidatus Entotheonellaceae</taxon>
        <taxon>Candidatus Entotheonella</taxon>
    </lineage>
</organism>
<gene>
    <name evidence="1" type="ORF">ETSY1_20275</name>
</gene>
<dbReference type="HOGENOM" id="CLU_1254042_0_0_7"/>
<dbReference type="InterPro" id="IPR029058">
    <property type="entry name" value="AB_hydrolase_fold"/>
</dbReference>
<dbReference type="SUPFAM" id="SSF53474">
    <property type="entry name" value="alpha/beta-Hydrolases"/>
    <property type="match status" value="1"/>
</dbReference>
<dbReference type="Proteomes" id="UP000019141">
    <property type="component" value="Unassembled WGS sequence"/>
</dbReference>
<sequence length="220" mass="24469">MDWLWVAVEPLAGKKSNSVWLTLLLACVLSLYLSGCPASPETLVVPAEVDTILFMPPRIHQQLRWDIQAFLRSKGLESIWVDMAGKNDAEMAQHIQAVIAQSQVHQRMTPLTLIGFSKGNAGVLAAMGYWGQPPLAEQLIAIFIAPPPDAILKRQHLSRIAQGQTMAFVYGAQDQPSQRRLLQQSQANRQHISEITVPAGHSLRQYWQGSQAFIVDLITR</sequence>
<comment type="caution">
    <text evidence="1">The sequence shown here is derived from an EMBL/GenBank/DDBJ whole genome shotgun (WGS) entry which is preliminary data.</text>
</comment>
<dbReference type="Gene3D" id="3.40.50.1820">
    <property type="entry name" value="alpha/beta hydrolase"/>
    <property type="match status" value="1"/>
</dbReference>
<keyword evidence="2" id="KW-1185">Reference proteome</keyword>
<proteinExistence type="predicted"/>
<protein>
    <recommendedName>
        <fullName evidence="3">Phospholipase/carboxylesterase/thioesterase domain-containing protein</fullName>
    </recommendedName>
</protein>
<name>W4LK27_ENTF1</name>
<accession>W4LK27</accession>
<evidence type="ECO:0000313" key="2">
    <source>
        <dbReference type="Proteomes" id="UP000019141"/>
    </source>
</evidence>
<reference evidence="1 2" key="1">
    <citation type="journal article" date="2014" name="Nature">
        <title>An environmental bacterial taxon with a large and distinct metabolic repertoire.</title>
        <authorList>
            <person name="Wilson M.C."/>
            <person name="Mori T."/>
            <person name="Ruckert C."/>
            <person name="Uria A.R."/>
            <person name="Helf M.J."/>
            <person name="Takada K."/>
            <person name="Gernert C."/>
            <person name="Steffens U.A."/>
            <person name="Heycke N."/>
            <person name="Schmitt S."/>
            <person name="Rinke C."/>
            <person name="Helfrich E.J."/>
            <person name="Brachmann A.O."/>
            <person name="Gurgui C."/>
            <person name="Wakimoto T."/>
            <person name="Kracht M."/>
            <person name="Crusemann M."/>
            <person name="Hentschel U."/>
            <person name="Abe I."/>
            <person name="Matsunaga S."/>
            <person name="Kalinowski J."/>
            <person name="Takeyama H."/>
            <person name="Piel J."/>
        </authorList>
    </citation>
    <scope>NUCLEOTIDE SEQUENCE [LARGE SCALE GENOMIC DNA]</scope>
    <source>
        <strain evidence="2">TSY1</strain>
    </source>
</reference>
<evidence type="ECO:0000313" key="1">
    <source>
        <dbReference type="EMBL" id="ETW98065.1"/>
    </source>
</evidence>
<evidence type="ECO:0008006" key="3">
    <source>
        <dbReference type="Google" id="ProtNLM"/>
    </source>
</evidence>
<dbReference type="AlphaFoldDB" id="W4LK27"/>